<evidence type="ECO:0000259" key="11">
    <source>
        <dbReference type="PROSITE" id="PS50001"/>
    </source>
</evidence>
<evidence type="ECO:0000256" key="3">
    <source>
        <dbReference type="ARBA" id="ARBA00022741"/>
    </source>
</evidence>
<evidence type="ECO:0000256" key="8">
    <source>
        <dbReference type="PROSITE-ProRule" id="PRU00191"/>
    </source>
</evidence>
<keyword evidence="4" id="KW-0418">Kinase</keyword>
<feature type="compositionally biased region" description="Low complexity" evidence="10">
    <location>
        <begin position="478"/>
        <end position="495"/>
    </location>
</feature>
<comment type="catalytic activity">
    <reaction evidence="7">
        <text>L-tyrosyl-[protein] + ATP = O-phospho-L-tyrosyl-[protein] + ADP + H(+)</text>
        <dbReference type="Rhea" id="RHEA:10596"/>
        <dbReference type="Rhea" id="RHEA-COMP:10136"/>
        <dbReference type="Rhea" id="RHEA-COMP:20101"/>
        <dbReference type="ChEBI" id="CHEBI:15378"/>
        <dbReference type="ChEBI" id="CHEBI:30616"/>
        <dbReference type="ChEBI" id="CHEBI:46858"/>
        <dbReference type="ChEBI" id="CHEBI:61978"/>
        <dbReference type="ChEBI" id="CHEBI:456216"/>
        <dbReference type="EC" id="2.7.10.2"/>
    </reaction>
</comment>
<evidence type="ECO:0000256" key="4">
    <source>
        <dbReference type="ARBA" id="ARBA00022777"/>
    </source>
</evidence>
<keyword evidence="13" id="KW-1185">Reference proteome</keyword>
<evidence type="ECO:0000313" key="13">
    <source>
        <dbReference type="Proteomes" id="UP000025227"/>
    </source>
</evidence>
<evidence type="ECO:0000256" key="2">
    <source>
        <dbReference type="ARBA" id="ARBA00022679"/>
    </source>
</evidence>
<dbReference type="WBParaSite" id="HCON_00003500-00001">
    <property type="protein sequence ID" value="HCON_00003500-00001"/>
    <property type="gene ID" value="HCON_00003500"/>
</dbReference>
<feature type="compositionally biased region" description="Low complexity" evidence="10">
    <location>
        <begin position="1"/>
        <end position="12"/>
    </location>
</feature>
<dbReference type="PANTHER" id="PTHR24418">
    <property type="entry name" value="TYROSINE-PROTEIN KINASE"/>
    <property type="match status" value="1"/>
</dbReference>
<feature type="domain" description="Protein kinase" evidence="12">
    <location>
        <begin position="199"/>
        <end position="465"/>
    </location>
</feature>
<dbReference type="InterPro" id="IPR017441">
    <property type="entry name" value="Protein_kinase_ATP_BS"/>
</dbReference>
<feature type="region of interest" description="Disordered" evidence="10">
    <location>
        <begin position="519"/>
        <end position="550"/>
    </location>
</feature>
<dbReference type="Gene3D" id="1.10.510.10">
    <property type="entry name" value="Transferase(Phosphotransferase) domain 1"/>
    <property type="match status" value="1"/>
</dbReference>
<dbReference type="SUPFAM" id="SSF55550">
    <property type="entry name" value="SH2 domain"/>
    <property type="match status" value="1"/>
</dbReference>
<keyword evidence="2" id="KW-0808">Transferase</keyword>
<dbReference type="GO" id="GO:0005524">
    <property type="term" value="F:ATP binding"/>
    <property type="evidence" value="ECO:0007669"/>
    <property type="project" value="UniProtKB-UniRule"/>
</dbReference>
<dbReference type="OrthoDB" id="5863201at2759"/>
<keyword evidence="8" id="KW-0727">SH2 domain</keyword>
<keyword evidence="5 9" id="KW-0067">ATP-binding</keyword>
<dbReference type="PROSITE" id="PS00107">
    <property type="entry name" value="PROTEIN_KINASE_ATP"/>
    <property type="match status" value="1"/>
</dbReference>
<evidence type="ECO:0000256" key="1">
    <source>
        <dbReference type="ARBA" id="ARBA00011903"/>
    </source>
</evidence>
<feature type="binding site" evidence="9">
    <location>
        <position position="232"/>
    </location>
    <ligand>
        <name>ATP</name>
        <dbReference type="ChEBI" id="CHEBI:30616"/>
    </ligand>
</feature>
<dbReference type="InterPro" id="IPR001245">
    <property type="entry name" value="Ser-Thr/Tyr_kinase_cat_dom"/>
</dbReference>
<dbReference type="PROSITE" id="PS50011">
    <property type="entry name" value="PROTEIN_KINASE_DOM"/>
    <property type="match status" value="1"/>
</dbReference>
<dbReference type="EC" id="2.7.10.2" evidence="1"/>
<dbReference type="InterPro" id="IPR050198">
    <property type="entry name" value="Non-receptor_tyrosine_kinases"/>
</dbReference>
<dbReference type="Gene3D" id="3.30.200.20">
    <property type="entry name" value="Phosphorylase Kinase, domain 1"/>
    <property type="match status" value="1"/>
</dbReference>
<evidence type="ECO:0000256" key="10">
    <source>
        <dbReference type="SAM" id="MobiDB-lite"/>
    </source>
</evidence>
<protein>
    <recommendedName>
        <fullName evidence="1">non-specific protein-tyrosine kinase</fullName>
        <ecNumber evidence="1">2.7.10.2</ecNumber>
    </recommendedName>
</protein>
<name>A0A7I4XS43_HAECO</name>
<sequence length="550" mass="62050">MEAGAAAKVAPAETPVVQEADAKGPSEDEKANAPENGALSAPELKESKEVKEENQKHEEKHEEKHDEEMLGFEVEKTLAELEKEEWYHGCLPLEDIIGLLVNDGEFLIRGHDVTPGESEKKSDIVALVTTKWGGKVQDYPIRYKTLDKTYIFTLDGINQINDIMKLVRFHVWSATPVKDEVILKAPIPKQKWELRKDKVKMIEKVGAGAFGEVWRGTLQENPRVPPAQVAIKVKKVDNESKAMLDEMYREARIMRQYRHKNVVRFYGVVYRGSVDAMIVMEYVQGGALNDYLKKNTNVSSRTRISYSIDAATGLAYLHAKGCMHRDVACRNCLIDVSKGVVKLTDFGMSKQGEAYNIPMDEKVPVKWQAPEVLTKRLYTPKSDVYSYGILIWEIFNNGEPPFKGVENRVVREKILDEKFRPPMVAALPLVISKVMKACWKTDPMKRPTMARVVQTLRRGRPDMLLSNWRLSSEFVKRSSSQSSGTSSGSSQGGYFSSSLRMRGSEMIAKGASMLWHPTSIRSKPVSSTESVYVQPQPKPQPNDDRMPINK</sequence>
<feature type="compositionally biased region" description="Basic and acidic residues" evidence="10">
    <location>
        <begin position="43"/>
        <end position="69"/>
    </location>
</feature>
<evidence type="ECO:0000313" key="14">
    <source>
        <dbReference type="WBParaSite" id="HCON_00003500-00001"/>
    </source>
</evidence>
<feature type="compositionally biased region" description="Basic and acidic residues" evidence="10">
    <location>
        <begin position="541"/>
        <end position="550"/>
    </location>
</feature>
<dbReference type="InterPro" id="IPR008266">
    <property type="entry name" value="Tyr_kinase_AS"/>
</dbReference>
<keyword evidence="3 9" id="KW-0547">Nucleotide-binding</keyword>
<evidence type="ECO:0000256" key="5">
    <source>
        <dbReference type="ARBA" id="ARBA00022840"/>
    </source>
</evidence>
<dbReference type="CDD" id="cd00192">
    <property type="entry name" value="PTKc"/>
    <property type="match status" value="1"/>
</dbReference>
<feature type="domain" description="SH2" evidence="11">
    <location>
        <begin position="86"/>
        <end position="187"/>
    </location>
</feature>
<accession>A0A7I4XS43</accession>
<dbReference type="InterPro" id="IPR036860">
    <property type="entry name" value="SH2_dom_sf"/>
</dbReference>
<dbReference type="PROSITE" id="PS00109">
    <property type="entry name" value="PROTEIN_KINASE_TYR"/>
    <property type="match status" value="1"/>
</dbReference>
<proteinExistence type="predicted"/>
<feature type="region of interest" description="Disordered" evidence="10">
    <location>
        <begin position="476"/>
        <end position="495"/>
    </location>
</feature>
<feature type="compositionally biased region" description="Basic and acidic residues" evidence="10">
    <location>
        <begin position="20"/>
        <end position="32"/>
    </location>
</feature>
<dbReference type="OMA" id="IASQEMY"/>
<dbReference type="SUPFAM" id="SSF56112">
    <property type="entry name" value="Protein kinase-like (PK-like)"/>
    <property type="match status" value="1"/>
</dbReference>
<dbReference type="InterPro" id="IPR000980">
    <property type="entry name" value="SH2"/>
</dbReference>
<feature type="compositionally biased region" description="Polar residues" evidence="10">
    <location>
        <begin position="519"/>
        <end position="533"/>
    </location>
</feature>
<reference evidence="14" key="1">
    <citation type="submission" date="2020-12" db="UniProtKB">
        <authorList>
            <consortium name="WormBaseParasite"/>
        </authorList>
    </citation>
    <scope>IDENTIFICATION</scope>
    <source>
        <strain evidence="14">MHco3</strain>
    </source>
</reference>
<dbReference type="InterPro" id="IPR000719">
    <property type="entry name" value="Prot_kinase_dom"/>
</dbReference>
<evidence type="ECO:0000256" key="7">
    <source>
        <dbReference type="ARBA" id="ARBA00051245"/>
    </source>
</evidence>
<keyword evidence="6" id="KW-0829">Tyrosine-protein kinase</keyword>
<dbReference type="AlphaFoldDB" id="A0A7I4XS43"/>
<dbReference type="Gene3D" id="3.30.505.10">
    <property type="entry name" value="SH2 domain"/>
    <property type="match status" value="1"/>
</dbReference>
<evidence type="ECO:0000256" key="9">
    <source>
        <dbReference type="PROSITE-ProRule" id="PRU10141"/>
    </source>
</evidence>
<dbReference type="Proteomes" id="UP000025227">
    <property type="component" value="Unplaced"/>
</dbReference>
<feature type="region of interest" description="Disordered" evidence="10">
    <location>
        <begin position="1"/>
        <end position="69"/>
    </location>
</feature>
<dbReference type="PROSITE" id="PS50001">
    <property type="entry name" value="SH2"/>
    <property type="match status" value="1"/>
</dbReference>
<dbReference type="InterPro" id="IPR020635">
    <property type="entry name" value="Tyr_kinase_cat_dom"/>
</dbReference>
<organism evidence="13 14">
    <name type="scientific">Haemonchus contortus</name>
    <name type="common">Barber pole worm</name>
    <dbReference type="NCBI Taxonomy" id="6289"/>
    <lineage>
        <taxon>Eukaryota</taxon>
        <taxon>Metazoa</taxon>
        <taxon>Ecdysozoa</taxon>
        <taxon>Nematoda</taxon>
        <taxon>Chromadorea</taxon>
        <taxon>Rhabditida</taxon>
        <taxon>Rhabditina</taxon>
        <taxon>Rhabditomorpha</taxon>
        <taxon>Strongyloidea</taxon>
        <taxon>Trichostrongylidae</taxon>
        <taxon>Haemonchus</taxon>
    </lineage>
</organism>
<evidence type="ECO:0000259" key="12">
    <source>
        <dbReference type="PROSITE" id="PS50011"/>
    </source>
</evidence>
<evidence type="ECO:0000256" key="6">
    <source>
        <dbReference type="ARBA" id="ARBA00023137"/>
    </source>
</evidence>
<dbReference type="SMART" id="SM00219">
    <property type="entry name" value="TyrKc"/>
    <property type="match status" value="1"/>
</dbReference>
<dbReference type="InterPro" id="IPR011009">
    <property type="entry name" value="Kinase-like_dom_sf"/>
</dbReference>
<dbReference type="Pfam" id="PF07714">
    <property type="entry name" value="PK_Tyr_Ser-Thr"/>
    <property type="match status" value="1"/>
</dbReference>
<dbReference type="PRINTS" id="PR00109">
    <property type="entry name" value="TYRKINASE"/>
</dbReference>
<dbReference type="GO" id="GO:0004715">
    <property type="term" value="F:non-membrane spanning protein tyrosine kinase activity"/>
    <property type="evidence" value="ECO:0007669"/>
    <property type="project" value="UniProtKB-EC"/>
</dbReference>